<comment type="caution">
    <text evidence="2">The sequence shown here is derived from an EMBL/GenBank/DDBJ whole genome shotgun (WGS) entry which is preliminary data.</text>
</comment>
<feature type="domain" description="AAA-ATPase-like" evidence="1">
    <location>
        <begin position="7"/>
        <end position="203"/>
    </location>
</feature>
<sequence>MHRQRLPIGIQTLREIREDDHYYVDKTGYALRLIEEGKYYFLSRPRRFGKSLFLDTLAELFSGNQALFSGLEADARWDWSRIYPVIRFSFGGGVVGTRAELEAKIREQLALNQAALGIRCEQPTSDGAFAELIRKAHAKTGERVVVLVDEYDKPILDNLRDPDTARVLRDGLRNLYSVIKDSDAHIRFAFLTGVSKFSKVSLFSGLNNLRDITVDARYSALCGYTEADLDAVFAPELEGLDRAQIRAWYNGYNWLGEAVYNPFDLLLLFDARVFRAWWFETGTPTFLVDVLTERGFFTPNLAKLRADETLLSAFDIDHLATEALLWQTGYLTFTGARQIGARWEYRLSYPNLEVSAALNDSLSKALIGNPGQASELTSRLYDLLLAGELQALRQHVESLFAAIPHAWHDNNPIARYEGYYASVFYSHFAALGLDLVPEDASHHGRLDLRLRFNGAIWLFEFKVVEIAPEGAALAQIKARGYAEKYRAEGLPIHLIGIEFSREQRGVVAFEIETLV</sequence>
<dbReference type="Pfam" id="PF08011">
    <property type="entry name" value="PDDEXK_9"/>
    <property type="match status" value="1"/>
</dbReference>
<keyword evidence="3" id="KW-1185">Reference proteome</keyword>
<dbReference type="AlphaFoldDB" id="A0AAJ0UF49"/>
<reference evidence="2" key="1">
    <citation type="submission" date="2017-05" db="EMBL/GenBank/DDBJ databases">
        <authorList>
            <person name="Imhoff J.F."/>
            <person name="Rahn T."/>
            <person name="Kuenzel S."/>
            <person name="Neulinger S.C."/>
        </authorList>
    </citation>
    <scope>NUCLEOTIDE SEQUENCE</scope>
    <source>
        <strain evidence="2">DSM 4395</strain>
    </source>
</reference>
<reference evidence="2" key="2">
    <citation type="journal article" date="2020" name="Microorganisms">
        <title>Osmotic Adaptation and Compatible Solute Biosynthesis of Phototrophic Bacteria as Revealed from Genome Analyses.</title>
        <authorList>
            <person name="Imhoff J.F."/>
            <person name="Rahn T."/>
            <person name="Kunzel S."/>
            <person name="Keller A."/>
            <person name="Neulinger S.C."/>
        </authorList>
    </citation>
    <scope>NUCLEOTIDE SEQUENCE</scope>
    <source>
        <strain evidence="2">DSM 4395</strain>
    </source>
</reference>
<protein>
    <recommendedName>
        <fullName evidence="1">AAA-ATPase-like domain-containing protein</fullName>
    </recommendedName>
</protein>
<evidence type="ECO:0000313" key="2">
    <source>
        <dbReference type="EMBL" id="MBK5930297.1"/>
    </source>
</evidence>
<accession>A0AAJ0UF49</accession>
<dbReference type="EMBL" id="NHSF01000050">
    <property type="protein sequence ID" value="MBK5930297.1"/>
    <property type="molecule type" value="Genomic_DNA"/>
</dbReference>
<evidence type="ECO:0000313" key="3">
    <source>
        <dbReference type="Proteomes" id="UP001296967"/>
    </source>
</evidence>
<dbReference type="InterPro" id="IPR012547">
    <property type="entry name" value="PDDEXK_9"/>
</dbReference>
<dbReference type="InterPro" id="IPR018631">
    <property type="entry name" value="AAA-ATPase-like_dom"/>
</dbReference>
<proteinExistence type="predicted"/>
<organism evidence="2 3">
    <name type="scientific">Halochromatium salexigens</name>
    <name type="common">Chromatium salexigens</name>
    <dbReference type="NCBI Taxonomy" id="49447"/>
    <lineage>
        <taxon>Bacteria</taxon>
        <taxon>Pseudomonadati</taxon>
        <taxon>Pseudomonadota</taxon>
        <taxon>Gammaproteobacteria</taxon>
        <taxon>Chromatiales</taxon>
        <taxon>Chromatiaceae</taxon>
        <taxon>Halochromatium</taxon>
    </lineage>
</organism>
<evidence type="ECO:0000259" key="1">
    <source>
        <dbReference type="Pfam" id="PF09820"/>
    </source>
</evidence>
<dbReference type="PANTHER" id="PTHR34825:SF1">
    <property type="entry name" value="AAA-ATPASE-LIKE DOMAIN-CONTAINING PROTEIN"/>
    <property type="match status" value="1"/>
</dbReference>
<dbReference type="RefSeq" id="WP_201244723.1">
    <property type="nucleotide sequence ID" value="NZ_NHSF01000050.1"/>
</dbReference>
<name>A0AAJ0UF49_HALSE</name>
<dbReference type="PANTHER" id="PTHR34825">
    <property type="entry name" value="CONSERVED PROTEIN, WITH A WEAK D-GALACTARATE DEHYDRATASE/ALTRONATE HYDROLASE DOMAIN"/>
    <property type="match status" value="1"/>
</dbReference>
<gene>
    <name evidence="2" type="ORF">CCR82_07120</name>
</gene>
<dbReference type="Pfam" id="PF09820">
    <property type="entry name" value="AAA-ATPase_like"/>
    <property type="match status" value="1"/>
</dbReference>
<dbReference type="Proteomes" id="UP001296967">
    <property type="component" value="Unassembled WGS sequence"/>
</dbReference>